<evidence type="ECO:0000313" key="2">
    <source>
        <dbReference type="EMBL" id="SFN70403.1"/>
    </source>
</evidence>
<feature type="chain" id="PRO_5011716674" evidence="1">
    <location>
        <begin position="25"/>
        <end position="111"/>
    </location>
</feature>
<protein>
    <submittedName>
        <fullName evidence="2">Uncharacterized protein</fullName>
    </submittedName>
</protein>
<keyword evidence="1" id="KW-0732">Signal</keyword>
<evidence type="ECO:0000256" key="1">
    <source>
        <dbReference type="SAM" id="SignalP"/>
    </source>
</evidence>
<proteinExistence type="predicted"/>
<keyword evidence="3" id="KW-1185">Reference proteome</keyword>
<dbReference type="Proteomes" id="UP000198575">
    <property type="component" value="Unassembled WGS sequence"/>
</dbReference>
<dbReference type="PROSITE" id="PS51257">
    <property type="entry name" value="PROKAR_LIPOPROTEIN"/>
    <property type="match status" value="1"/>
</dbReference>
<reference evidence="2 3" key="1">
    <citation type="submission" date="2016-10" db="EMBL/GenBank/DDBJ databases">
        <authorList>
            <person name="de Groot N.N."/>
        </authorList>
    </citation>
    <scope>NUCLEOTIDE SEQUENCE [LARGE SCALE GENOMIC DNA]</scope>
    <source>
        <strain evidence="2 3">CGMCC 1.7659</strain>
    </source>
</reference>
<accession>A0A1I5B6S4</accession>
<dbReference type="STRING" id="578942.SAMN05216289_1538"/>
<organism evidence="2 3">
    <name type="scientific">Dokdonella immobilis</name>
    <dbReference type="NCBI Taxonomy" id="578942"/>
    <lineage>
        <taxon>Bacteria</taxon>
        <taxon>Pseudomonadati</taxon>
        <taxon>Pseudomonadota</taxon>
        <taxon>Gammaproteobacteria</taxon>
        <taxon>Lysobacterales</taxon>
        <taxon>Rhodanobacteraceae</taxon>
        <taxon>Dokdonella</taxon>
    </lineage>
</organism>
<dbReference type="RefSeq" id="WP_092411021.1">
    <property type="nucleotide sequence ID" value="NZ_FOVF01000053.1"/>
</dbReference>
<gene>
    <name evidence="2" type="ORF">SAMN05216289_1538</name>
</gene>
<feature type="signal peptide" evidence="1">
    <location>
        <begin position="1"/>
        <end position="24"/>
    </location>
</feature>
<dbReference type="EMBL" id="FOVF01000053">
    <property type="protein sequence ID" value="SFN70403.1"/>
    <property type="molecule type" value="Genomic_DNA"/>
</dbReference>
<sequence>MRSLKMTLVLLVVVMLASCGVAVPAEKAAYVGEWKADGMSLLITRDGSIVYHRMRKGARTSIDAPLKSFHGDDFDVGIGPMTTTFKVNVPPHESGGEWKMTVDGVELTRSH</sequence>
<dbReference type="OrthoDB" id="583175at2"/>
<evidence type="ECO:0000313" key="3">
    <source>
        <dbReference type="Proteomes" id="UP000198575"/>
    </source>
</evidence>
<dbReference type="AlphaFoldDB" id="A0A1I5B6S4"/>
<name>A0A1I5B6S4_9GAMM</name>